<proteinExistence type="predicted"/>
<dbReference type="EMBL" id="HE601473">
    <property type="protein sequence ID" value="CAS01181.1"/>
    <property type="molecule type" value="Genomic_DNA"/>
</dbReference>
<evidence type="ECO:0000313" key="2">
    <source>
        <dbReference type="Proteomes" id="UP000008549"/>
    </source>
</evidence>
<protein>
    <submittedName>
        <fullName evidence="1">Protein CBG26742</fullName>
    </submittedName>
</protein>
<dbReference type="eggNOG" id="ENOG502SJ7Y">
    <property type="taxonomic scope" value="Eukaryota"/>
</dbReference>
<name>B6IEB7_CAEBR</name>
<sequence length="84" mass="9746">MNAQSYLPVTVQARTRPFFQAAEPPTNVLVHFIECQQARRGDALRRRCAPYAPYMPHTGVLSLYPIHRRVLRRPSIMCMRAHDL</sequence>
<dbReference type="GeneID" id="68918213"/>
<evidence type="ECO:0000313" key="1">
    <source>
        <dbReference type="EMBL" id="CAS01181.1"/>
    </source>
</evidence>
<keyword evidence="2" id="KW-1185">Reference proteome</keyword>
<organism evidence="1 2">
    <name type="scientific">Caenorhabditis briggsae</name>
    <dbReference type="NCBI Taxonomy" id="6238"/>
    <lineage>
        <taxon>Eukaryota</taxon>
        <taxon>Metazoa</taxon>
        <taxon>Ecdysozoa</taxon>
        <taxon>Nematoda</taxon>
        <taxon>Chromadorea</taxon>
        <taxon>Rhabditida</taxon>
        <taxon>Rhabditina</taxon>
        <taxon>Rhabditomorpha</taxon>
        <taxon>Rhabditoidea</taxon>
        <taxon>Rhabditidae</taxon>
        <taxon>Peloderinae</taxon>
        <taxon>Caenorhabditis</taxon>
    </lineage>
</organism>
<dbReference type="AlphaFoldDB" id="B6IEB7"/>
<dbReference type="HOGENOM" id="CLU_2529491_0_0_1"/>
<dbReference type="KEGG" id="cbr:CBG_26742"/>
<dbReference type="PANTHER" id="PTHR35852">
    <property type="entry name" value="PROTEIN CBG16246"/>
    <property type="match status" value="1"/>
</dbReference>
<dbReference type="PANTHER" id="PTHR35852:SF2">
    <property type="entry name" value="PHB DOMAIN-CONTAINING PROTEIN"/>
    <property type="match status" value="1"/>
</dbReference>
<dbReference type="CTD" id="68918213"/>
<dbReference type="RefSeq" id="XP_045100738.1">
    <property type="nucleotide sequence ID" value="XM_045241100.1"/>
</dbReference>
<reference evidence="1 2" key="1">
    <citation type="journal article" date="2003" name="PLoS Biol.">
        <title>The genome sequence of Caenorhabditis briggsae: a platform for comparative genomics.</title>
        <authorList>
            <person name="Stein L.D."/>
            <person name="Bao Z."/>
            <person name="Blasiar D."/>
            <person name="Blumenthal T."/>
            <person name="Brent M.R."/>
            <person name="Chen N."/>
            <person name="Chinwalla A."/>
            <person name="Clarke L."/>
            <person name="Clee C."/>
            <person name="Coghlan A."/>
            <person name="Coulson A."/>
            <person name="D'Eustachio P."/>
            <person name="Fitch D.H."/>
            <person name="Fulton L.A."/>
            <person name="Fulton R.E."/>
            <person name="Griffiths-Jones S."/>
            <person name="Harris T.W."/>
            <person name="Hillier L.W."/>
            <person name="Kamath R."/>
            <person name="Kuwabara P.E."/>
            <person name="Mardis E.R."/>
            <person name="Marra M.A."/>
            <person name="Miner T.L."/>
            <person name="Minx P."/>
            <person name="Mullikin J.C."/>
            <person name="Plumb R.W."/>
            <person name="Rogers J."/>
            <person name="Schein J.E."/>
            <person name="Sohrmann M."/>
            <person name="Spieth J."/>
            <person name="Stajich J.E."/>
            <person name="Wei C."/>
            <person name="Willey D."/>
            <person name="Wilson R.K."/>
            <person name="Durbin R."/>
            <person name="Waterston R.H."/>
        </authorList>
    </citation>
    <scope>NUCLEOTIDE SEQUENCE [LARGE SCALE GENOMIC DNA]</scope>
    <source>
        <strain evidence="1 2">AF16</strain>
    </source>
</reference>
<gene>
    <name evidence="1" type="ORF">CBG26742</name>
    <name evidence="1" type="ORF">CBG_26742</name>
</gene>
<dbReference type="Proteomes" id="UP000008549">
    <property type="component" value="Unassembled WGS sequence"/>
</dbReference>
<reference evidence="1 2" key="2">
    <citation type="journal article" date="2011" name="PLoS Genet.">
        <title>Caenorhabditis briggsae recombinant inbred line genotypes reveal inter-strain incompatibility and the evolution of recombination.</title>
        <authorList>
            <person name="Ross J.A."/>
            <person name="Koboldt D.C."/>
            <person name="Staisch J.E."/>
            <person name="Chamberlin H.M."/>
            <person name="Gupta B.P."/>
            <person name="Miller R.D."/>
            <person name="Baird S.E."/>
            <person name="Haag E.S."/>
        </authorList>
    </citation>
    <scope>NUCLEOTIDE SEQUENCE [LARGE SCALE GENOMIC DNA]</scope>
    <source>
        <strain evidence="1 2">AF16</strain>
    </source>
</reference>
<accession>B6IEB7</accession>